<dbReference type="Proteomes" id="UP000176822">
    <property type="component" value="Unassembled WGS sequence"/>
</dbReference>
<comment type="cofactor">
    <cofactor evidence="1 15">
        <name>Mg(2+)</name>
        <dbReference type="ChEBI" id="CHEBI:18420"/>
    </cofactor>
</comment>
<dbReference type="Gene3D" id="3.30.1490.20">
    <property type="entry name" value="ATP-grasp fold, A domain"/>
    <property type="match status" value="1"/>
</dbReference>
<dbReference type="SUPFAM" id="SSF56059">
    <property type="entry name" value="Glutathione synthetase ATP-binding domain-like"/>
    <property type="match status" value="1"/>
</dbReference>
<evidence type="ECO:0000259" key="17">
    <source>
        <dbReference type="Pfam" id="PF01326"/>
    </source>
</evidence>
<comment type="pathway">
    <text evidence="3 15">Carbohydrate biosynthesis; gluconeogenesis.</text>
</comment>
<dbReference type="NCBIfam" id="NF005057">
    <property type="entry name" value="PRK06464.1"/>
    <property type="match status" value="1"/>
</dbReference>
<evidence type="ECO:0000256" key="10">
    <source>
        <dbReference type="ARBA" id="ARBA00022777"/>
    </source>
</evidence>
<keyword evidence="10 15" id="KW-0418">Kinase</keyword>
<dbReference type="EC" id="2.7.9.2" evidence="5 15"/>
<evidence type="ECO:0000313" key="20">
    <source>
        <dbReference type="Proteomes" id="UP000176822"/>
    </source>
</evidence>
<dbReference type="GO" id="GO:0046872">
    <property type="term" value="F:metal ion binding"/>
    <property type="evidence" value="ECO:0007669"/>
    <property type="project" value="UniProtKB-KW"/>
</dbReference>
<evidence type="ECO:0000259" key="16">
    <source>
        <dbReference type="Pfam" id="PF00391"/>
    </source>
</evidence>
<evidence type="ECO:0000256" key="15">
    <source>
        <dbReference type="PIRNR" id="PIRNR000854"/>
    </source>
</evidence>
<comment type="caution">
    <text evidence="19">The sequence shown here is derived from an EMBL/GenBank/DDBJ whole genome shotgun (WGS) entry which is preliminary data.</text>
</comment>
<feature type="domain" description="PEP-utilising enzyme mobile" evidence="16">
    <location>
        <begin position="376"/>
        <end position="446"/>
    </location>
</feature>
<evidence type="ECO:0000259" key="18">
    <source>
        <dbReference type="Pfam" id="PF02896"/>
    </source>
</evidence>
<dbReference type="EMBL" id="MEXM01000033">
    <property type="protein sequence ID" value="OGD00667.1"/>
    <property type="molecule type" value="Genomic_DNA"/>
</dbReference>
<dbReference type="InterPro" id="IPR008279">
    <property type="entry name" value="PEP-util_enz_mobile_dom"/>
</dbReference>
<dbReference type="PROSITE" id="PS00370">
    <property type="entry name" value="PEP_ENZYMES_PHOS_SITE"/>
    <property type="match status" value="1"/>
</dbReference>
<dbReference type="Pfam" id="PF02896">
    <property type="entry name" value="PEP-utilizers_C"/>
    <property type="match status" value="1"/>
</dbReference>
<evidence type="ECO:0000256" key="2">
    <source>
        <dbReference type="ARBA" id="ARBA00002988"/>
    </source>
</evidence>
<accession>A0A1F4Z3P3</accession>
<dbReference type="InterPro" id="IPR015813">
    <property type="entry name" value="Pyrv/PenolPyrv_kinase-like_dom"/>
</dbReference>
<protein>
    <recommendedName>
        <fullName evidence="6 15">Phosphoenolpyruvate synthase</fullName>
        <shortName evidence="15">PEP synthase</shortName>
        <ecNumber evidence="5 15">2.7.9.2</ecNumber>
    </recommendedName>
    <alternativeName>
        <fullName evidence="13 15">Pyruvate, water dikinase</fullName>
    </alternativeName>
</protein>
<dbReference type="InterPro" id="IPR000121">
    <property type="entry name" value="PEP_util_C"/>
</dbReference>
<keyword evidence="19" id="KW-0670">Pyruvate</keyword>
<evidence type="ECO:0000313" key="19">
    <source>
        <dbReference type="EMBL" id="OGD00667.1"/>
    </source>
</evidence>
<dbReference type="Gene3D" id="3.50.30.10">
    <property type="entry name" value="Phosphohistidine domain"/>
    <property type="match status" value="1"/>
</dbReference>
<sequence length="773" mass="85133">MKYVKLFKELGKEDIPIAGGKGANLGELTSAGIPVPPGFVVLSTAYFAFLEHNHLRPKIHRILDSCDVSDPHQLTNASREIKKLLRGAEIPDAISREIFESYHRLSASHYKMGSNLPVAVRSSATAEDLPDASFAGQQDSFLNIIGDANVLLKVKECWMSLFGARSIFYRQQKKFDHFKVSIAVPVQKMVQSEVSGVMFTVDPISKDKNKLVIEAAFGLGDYIVQGVVTPDHYEIEKSSLDILSRQIHRQDVMEIRSQLGVKEVKVPSKLREKQKLSDRLIEELTRLGKKIHQHYFFPQDIEWAMEGGDLFITQARPITTLDQSSPQVPSSGDLQPTNDVLKKLGPPVLKGAPASPGLISGPVKLVPDVKNLGKVKPGDIMVTDMTTPDFVPAMKRAAAIITNRGGLTSHAAIVSRELGVPCVVGTTVATKTLKEGLIVTVNGSTGEIFKGAIPRSSVSLPGLSQETNLSVPDLKTATKVYVNLAEPDRAAKIAALNVDGVGLLRAEFMIAGIGIHPKKLIAEGRQKLFIDRLSSDLELFCKSFHPRPVIYRATDFKTNEYRALKGGEKYEPEESNPMLGFRGAYRYIKTPEVFNLELEAILKVRNKLNLRNLWLMIPFVSTVNEMIEVKKLVAASGLTRSSSFKLYMMVEIPANVILLDEFIDVGIDGVSIGSNDLTMLTLGIDRDNAEVAPNFDERNPAVMWSLEKTVRTCAKRGIACGICGQAPSEYPELVEKLVSWGITSISVNPDALARTRKIVYDSEEKLIKHAQNK</sequence>
<dbReference type="Pfam" id="PF00391">
    <property type="entry name" value="PEP-utilizers"/>
    <property type="match status" value="1"/>
</dbReference>
<proteinExistence type="inferred from homology"/>
<comment type="catalytic activity">
    <reaction evidence="14 15">
        <text>pyruvate + ATP + H2O = phosphoenolpyruvate + AMP + phosphate + 2 H(+)</text>
        <dbReference type="Rhea" id="RHEA:11364"/>
        <dbReference type="ChEBI" id="CHEBI:15361"/>
        <dbReference type="ChEBI" id="CHEBI:15377"/>
        <dbReference type="ChEBI" id="CHEBI:15378"/>
        <dbReference type="ChEBI" id="CHEBI:30616"/>
        <dbReference type="ChEBI" id="CHEBI:43474"/>
        <dbReference type="ChEBI" id="CHEBI:58702"/>
        <dbReference type="ChEBI" id="CHEBI:456215"/>
        <dbReference type="EC" id="2.7.9.2"/>
    </reaction>
</comment>
<dbReference type="InterPro" id="IPR036637">
    <property type="entry name" value="Phosphohistidine_dom_sf"/>
</dbReference>
<keyword evidence="9 15" id="KW-0547">Nucleotide-binding</keyword>
<dbReference type="PANTHER" id="PTHR43030:SF1">
    <property type="entry name" value="PHOSPHOENOLPYRUVATE SYNTHASE"/>
    <property type="match status" value="1"/>
</dbReference>
<dbReference type="NCBIfam" id="TIGR01418">
    <property type="entry name" value="PEP_synth"/>
    <property type="match status" value="1"/>
</dbReference>
<dbReference type="PANTHER" id="PTHR43030">
    <property type="entry name" value="PHOSPHOENOLPYRUVATE SYNTHASE"/>
    <property type="match status" value="1"/>
</dbReference>
<dbReference type="InterPro" id="IPR013815">
    <property type="entry name" value="ATP_grasp_subdomain_1"/>
</dbReference>
<dbReference type="GO" id="GO:0005524">
    <property type="term" value="F:ATP binding"/>
    <property type="evidence" value="ECO:0007669"/>
    <property type="project" value="UniProtKB-KW"/>
</dbReference>
<evidence type="ECO:0000256" key="13">
    <source>
        <dbReference type="ARBA" id="ARBA00033470"/>
    </source>
</evidence>
<dbReference type="InterPro" id="IPR018274">
    <property type="entry name" value="PEP_util_AS"/>
</dbReference>
<dbReference type="FunFam" id="3.30.1490.20:FF:000010">
    <property type="entry name" value="Phosphoenolpyruvate synthase"/>
    <property type="match status" value="1"/>
</dbReference>
<dbReference type="Pfam" id="PF01326">
    <property type="entry name" value="PPDK_N"/>
    <property type="match status" value="1"/>
</dbReference>
<dbReference type="AlphaFoldDB" id="A0A1F4Z3P3"/>
<keyword evidence="11 15" id="KW-0067">ATP-binding</keyword>
<dbReference type="InterPro" id="IPR002192">
    <property type="entry name" value="PPDK_AMP/ATP-bd"/>
</dbReference>
<evidence type="ECO:0000256" key="12">
    <source>
        <dbReference type="ARBA" id="ARBA00022842"/>
    </source>
</evidence>
<dbReference type="GO" id="GO:0008986">
    <property type="term" value="F:pyruvate, water dikinase activity"/>
    <property type="evidence" value="ECO:0007669"/>
    <property type="project" value="UniProtKB-EC"/>
</dbReference>
<evidence type="ECO:0000256" key="3">
    <source>
        <dbReference type="ARBA" id="ARBA00004742"/>
    </source>
</evidence>
<dbReference type="SUPFAM" id="SSF51621">
    <property type="entry name" value="Phosphoenolpyruvate/pyruvate domain"/>
    <property type="match status" value="1"/>
</dbReference>
<evidence type="ECO:0000256" key="5">
    <source>
        <dbReference type="ARBA" id="ARBA00011996"/>
    </source>
</evidence>
<gene>
    <name evidence="19" type="ORF">A2972_01740</name>
</gene>
<evidence type="ECO:0000256" key="9">
    <source>
        <dbReference type="ARBA" id="ARBA00022741"/>
    </source>
</evidence>
<feature type="domain" description="Pyruvate phosphate dikinase AMP/ATP-binding" evidence="17">
    <location>
        <begin position="16"/>
        <end position="327"/>
    </location>
</feature>
<evidence type="ECO:0000256" key="14">
    <source>
        <dbReference type="ARBA" id="ARBA00047700"/>
    </source>
</evidence>
<dbReference type="SUPFAM" id="SSF52009">
    <property type="entry name" value="Phosphohistidine domain"/>
    <property type="match status" value="1"/>
</dbReference>
<comment type="similarity">
    <text evidence="4 15">Belongs to the PEP-utilizing enzyme family.</text>
</comment>
<evidence type="ECO:0000256" key="1">
    <source>
        <dbReference type="ARBA" id="ARBA00001946"/>
    </source>
</evidence>
<keyword evidence="7 15" id="KW-0808">Transferase</keyword>
<reference evidence="19 20" key="1">
    <citation type="journal article" date="2016" name="Nat. Commun.">
        <title>Thousands of microbial genomes shed light on interconnected biogeochemical processes in an aquifer system.</title>
        <authorList>
            <person name="Anantharaman K."/>
            <person name="Brown C.T."/>
            <person name="Hug L.A."/>
            <person name="Sharon I."/>
            <person name="Castelle C.J."/>
            <person name="Probst A.J."/>
            <person name="Thomas B.C."/>
            <person name="Singh A."/>
            <person name="Wilkins M.J."/>
            <person name="Karaoz U."/>
            <person name="Brodie E.L."/>
            <person name="Williams K.H."/>
            <person name="Hubbard S.S."/>
            <person name="Banfield J.F."/>
        </authorList>
    </citation>
    <scope>NUCLEOTIDE SEQUENCE [LARGE SCALE GENOMIC DNA]</scope>
</reference>
<comment type="function">
    <text evidence="2 15">Catalyzes the phosphorylation of pyruvate to phosphoenolpyruvate.</text>
</comment>
<dbReference type="UniPathway" id="UPA00138"/>
<dbReference type="InterPro" id="IPR040442">
    <property type="entry name" value="Pyrv_kinase-like_dom_sf"/>
</dbReference>
<evidence type="ECO:0000256" key="7">
    <source>
        <dbReference type="ARBA" id="ARBA00022679"/>
    </source>
</evidence>
<keyword evidence="8 15" id="KW-0479">Metal-binding</keyword>
<dbReference type="InterPro" id="IPR006319">
    <property type="entry name" value="PEP_synth"/>
</dbReference>
<dbReference type="PRINTS" id="PR01736">
    <property type="entry name" value="PHPHTRNFRASE"/>
</dbReference>
<name>A0A1F4Z3P3_9BACT</name>
<dbReference type="PIRSF" id="PIRSF000854">
    <property type="entry name" value="PEP_synthase"/>
    <property type="match status" value="1"/>
</dbReference>
<dbReference type="GO" id="GO:0006094">
    <property type="term" value="P:gluconeogenesis"/>
    <property type="evidence" value="ECO:0007669"/>
    <property type="project" value="UniProtKB-UniPathway"/>
</dbReference>
<dbReference type="Gene3D" id="3.20.20.60">
    <property type="entry name" value="Phosphoenolpyruvate-binding domains"/>
    <property type="match status" value="1"/>
</dbReference>
<keyword evidence="12 15" id="KW-0460">Magnesium</keyword>
<evidence type="ECO:0000256" key="11">
    <source>
        <dbReference type="ARBA" id="ARBA00022840"/>
    </source>
</evidence>
<evidence type="ECO:0000256" key="8">
    <source>
        <dbReference type="ARBA" id="ARBA00022723"/>
    </source>
</evidence>
<dbReference type="Gene3D" id="3.30.470.20">
    <property type="entry name" value="ATP-grasp fold, B domain"/>
    <property type="match status" value="1"/>
</dbReference>
<evidence type="ECO:0000256" key="6">
    <source>
        <dbReference type="ARBA" id="ARBA00021623"/>
    </source>
</evidence>
<evidence type="ECO:0000256" key="4">
    <source>
        <dbReference type="ARBA" id="ARBA00007837"/>
    </source>
</evidence>
<organism evidence="19 20">
    <name type="scientific">Candidatus Amesbacteria bacterium RIFCSPLOWO2_01_FULL_47_33</name>
    <dbReference type="NCBI Taxonomy" id="1797258"/>
    <lineage>
        <taxon>Bacteria</taxon>
        <taxon>Candidatus Amesiibacteriota</taxon>
    </lineage>
</organism>
<feature type="domain" description="PEP-utilising enzyme C-terminal" evidence="18">
    <location>
        <begin position="475"/>
        <end position="760"/>
    </location>
</feature>